<evidence type="ECO:0000256" key="1">
    <source>
        <dbReference type="ARBA" id="ARBA00022630"/>
    </source>
</evidence>
<evidence type="ECO:0000259" key="4">
    <source>
        <dbReference type="PROSITE" id="PS50112"/>
    </source>
</evidence>
<evidence type="ECO:0000313" key="5">
    <source>
        <dbReference type="EMBL" id="MDR6966712.1"/>
    </source>
</evidence>
<dbReference type="SUPFAM" id="SSF55785">
    <property type="entry name" value="PYP-like sensor domain (PAS domain)"/>
    <property type="match status" value="1"/>
</dbReference>
<sequence length="171" mass="19566">MVGLKEYEKAQSDYSSNLTLNRMPLASWDFYGAFLQDLNSNFLDLKQLKALTINNNWISDFDFETELQDENVIVVTDSTLKIVFASHTILKMTGYQSQEVIGESPKLFQGKATSRKTSAEIRMAIENQEPFEKTVVNYRKSGETYDCHIKGFPIFNKKGKLSHFIAFEKVA</sequence>
<dbReference type="Pfam" id="PF13426">
    <property type="entry name" value="PAS_9"/>
    <property type="match status" value="1"/>
</dbReference>
<comment type="caution">
    <text evidence="5">The sequence shown here is derived from an EMBL/GenBank/DDBJ whole genome shotgun (WGS) entry which is preliminary data.</text>
</comment>
<evidence type="ECO:0000313" key="6">
    <source>
        <dbReference type="Proteomes" id="UP001255185"/>
    </source>
</evidence>
<feature type="domain" description="PAS" evidence="4">
    <location>
        <begin position="73"/>
        <end position="128"/>
    </location>
</feature>
<dbReference type="Gene3D" id="3.30.450.20">
    <property type="entry name" value="PAS domain"/>
    <property type="match status" value="1"/>
</dbReference>
<dbReference type="PROSITE" id="PS50112">
    <property type="entry name" value="PAS"/>
    <property type="match status" value="1"/>
</dbReference>
<reference evidence="5 6" key="1">
    <citation type="submission" date="2023-07" db="EMBL/GenBank/DDBJ databases">
        <title>Sorghum-associated microbial communities from plants grown in Nebraska, USA.</title>
        <authorList>
            <person name="Schachtman D."/>
        </authorList>
    </citation>
    <scope>NUCLEOTIDE SEQUENCE [LARGE SCALE GENOMIC DNA]</scope>
    <source>
        <strain evidence="5 6">3773</strain>
    </source>
</reference>
<keyword evidence="2" id="KW-0288">FMN</keyword>
<protein>
    <submittedName>
        <fullName evidence="5">PAS domain S-box-containing protein</fullName>
    </submittedName>
</protein>
<dbReference type="NCBIfam" id="TIGR00229">
    <property type="entry name" value="sensory_box"/>
    <property type="match status" value="1"/>
</dbReference>
<dbReference type="EMBL" id="JAVDVI010000002">
    <property type="protein sequence ID" value="MDR6966712.1"/>
    <property type="molecule type" value="Genomic_DNA"/>
</dbReference>
<dbReference type="PANTHER" id="PTHR47429">
    <property type="entry name" value="PROTEIN TWIN LOV 1"/>
    <property type="match status" value="1"/>
</dbReference>
<dbReference type="InterPro" id="IPR000014">
    <property type="entry name" value="PAS"/>
</dbReference>
<proteinExistence type="predicted"/>
<evidence type="ECO:0000256" key="2">
    <source>
        <dbReference type="ARBA" id="ARBA00022643"/>
    </source>
</evidence>
<dbReference type="PANTHER" id="PTHR47429:SF2">
    <property type="entry name" value="PROTEIN TWIN LOV 1"/>
    <property type="match status" value="1"/>
</dbReference>
<gene>
    <name evidence="5" type="ORF">J2X31_000710</name>
</gene>
<name>A0ABU1TMQ5_9FLAO</name>
<accession>A0ABU1TMQ5</accession>
<dbReference type="Proteomes" id="UP001255185">
    <property type="component" value="Unassembled WGS sequence"/>
</dbReference>
<organism evidence="5 6">
    <name type="scientific">Flavobacterium arsenatis</name>
    <dbReference type="NCBI Taxonomy" id="1484332"/>
    <lineage>
        <taxon>Bacteria</taxon>
        <taxon>Pseudomonadati</taxon>
        <taxon>Bacteroidota</taxon>
        <taxon>Flavobacteriia</taxon>
        <taxon>Flavobacteriales</taxon>
        <taxon>Flavobacteriaceae</taxon>
        <taxon>Flavobacterium</taxon>
    </lineage>
</organism>
<dbReference type="InterPro" id="IPR035965">
    <property type="entry name" value="PAS-like_dom_sf"/>
</dbReference>
<keyword evidence="6" id="KW-1185">Reference proteome</keyword>
<keyword evidence="1" id="KW-0285">Flavoprotein</keyword>
<keyword evidence="3" id="KW-0157">Chromophore</keyword>
<dbReference type="CDD" id="cd00130">
    <property type="entry name" value="PAS"/>
    <property type="match status" value="1"/>
</dbReference>
<evidence type="ECO:0000256" key="3">
    <source>
        <dbReference type="ARBA" id="ARBA00022991"/>
    </source>
</evidence>
<dbReference type="RefSeq" id="WP_310024438.1">
    <property type="nucleotide sequence ID" value="NZ_JAVDVI010000002.1"/>
</dbReference>